<keyword evidence="5" id="KW-1185">Reference proteome</keyword>
<organism evidence="4 5">
    <name type="scientific">Actinomortierella ambigua</name>
    <dbReference type="NCBI Taxonomy" id="1343610"/>
    <lineage>
        <taxon>Eukaryota</taxon>
        <taxon>Fungi</taxon>
        <taxon>Fungi incertae sedis</taxon>
        <taxon>Mucoromycota</taxon>
        <taxon>Mortierellomycotina</taxon>
        <taxon>Mortierellomycetes</taxon>
        <taxon>Mortierellales</taxon>
        <taxon>Mortierellaceae</taxon>
        <taxon>Actinomortierella</taxon>
    </lineage>
</organism>
<reference evidence="4" key="1">
    <citation type="journal article" date="2020" name="Fungal Divers.">
        <title>Resolving the Mortierellaceae phylogeny through synthesis of multi-gene phylogenetics and phylogenomics.</title>
        <authorList>
            <person name="Vandepol N."/>
            <person name="Liber J."/>
            <person name="Desiro A."/>
            <person name="Na H."/>
            <person name="Kennedy M."/>
            <person name="Barry K."/>
            <person name="Grigoriev I.V."/>
            <person name="Miller A.N."/>
            <person name="O'Donnell K."/>
            <person name="Stajich J.E."/>
            <person name="Bonito G."/>
        </authorList>
    </citation>
    <scope>NUCLEOTIDE SEQUENCE</scope>
    <source>
        <strain evidence="4">BC1065</strain>
    </source>
</reference>
<keyword evidence="2" id="KW-0143">Chaperone</keyword>
<evidence type="ECO:0000313" key="4">
    <source>
        <dbReference type="EMBL" id="KAG0268381.1"/>
    </source>
</evidence>
<accession>A0A9P6QLE8</accession>
<dbReference type="InterPro" id="IPR002669">
    <property type="entry name" value="UreD"/>
</dbReference>
<name>A0A9P6QLE8_9FUNG</name>
<dbReference type="AlphaFoldDB" id="A0A9P6QLE8"/>
<dbReference type="Proteomes" id="UP000807716">
    <property type="component" value="Unassembled WGS sequence"/>
</dbReference>
<dbReference type="EMBL" id="JAAAJB010000052">
    <property type="protein sequence ID" value="KAG0268381.1"/>
    <property type="molecule type" value="Genomic_DNA"/>
</dbReference>
<protein>
    <submittedName>
        <fullName evidence="4">Uncharacterized protein</fullName>
    </submittedName>
</protein>
<evidence type="ECO:0000256" key="2">
    <source>
        <dbReference type="ARBA" id="ARBA00023186"/>
    </source>
</evidence>
<dbReference type="PANTHER" id="PTHR33643">
    <property type="entry name" value="UREASE ACCESSORY PROTEIN D"/>
    <property type="match status" value="1"/>
</dbReference>
<feature type="compositionally biased region" description="Acidic residues" evidence="3">
    <location>
        <begin position="175"/>
        <end position="190"/>
    </location>
</feature>
<dbReference type="PANTHER" id="PTHR33643:SF1">
    <property type="entry name" value="UREASE ACCESSORY PROTEIN D"/>
    <property type="match status" value="1"/>
</dbReference>
<feature type="compositionally biased region" description="Low complexity" evidence="3">
    <location>
        <begin position="311"/>
        <end position="322"/>
    </location>
</feature>
<feature type="region of interest" description="Disordered" evidence="3">
    <location>
        <begin position="304"/>
        <end position="330"/>
    </location>
</feature>
<feature type="region of interest" description="Disordered" evidence="3">
    <location>
        <begin position="209"/>
        <end position="247"/>
    </location>
</feature>
<dbReference type="GO" id="GO:0016151">
    <property type="term" value="F:nickel cation binding"/>
    <property type="evidence" value="ECO:0007669"/>
    <property type="project" value="InterPro"/>
</dbReference>
<sequence length="393" mass="43306">MIAYGGGLLKDDHPHLQIQLGPLSRVLILGQGSTKISKCPSKDYPPASQTIHATVGPGAVYLFLGPPVVACEDSSAFLKHEILLQAAPSPPLKTRDSLESDAGGDDDEYDSLPSCVALDWIAGGRGEEERWKARRIEWRMVVRWAELEHWPASSSNSSSSPTQENQGGNDNREQDFEDDLDDDYFGEEDPRDVADRLAGGPVIFRDGFLLEDDDSCPTPHRHPPPHRSNPASPSPQSSSPFSTSYAASIHPHSTIGTLFVMGPKTERLQRAIIRRFEKMTVFPGQKASVRPDYPILWSATSIQIPRPKPPSSLSNTSSASRSPRGKTNHNNTMSAVVVKMATQGVEQMQDFIKTLFEEQHLEDTSHFQDEQGSLSVIDELFGGRVVWSRALRS</sequence>
<feature type="region of interest" description="Disordered" evidence="3">
    <location>
        <begin position="90"/>
        <end position="110"/>
    </location>
</feature>
<gene>
    <name evidence="4" type="ORF">DFQ27_006875</name>
</gene>
<comment type="similarity">
    <text evidence="1">Belongs to the UreD family.</text>
</comment>
<evidence type="ECO:0000256" key="1">
    <source>
        <dbReference type="ARBA" id="ARBA00007177"/>
    </source>
</evidence>
<proteinExistence type="inferred from homology"/>
<comment type="caution">
    <text evidence="4">The sequence shown here is derived from an EMBL/GenBank/DDBJ whole genome shotgun (WGS) entry which is preliminary data.</text>
</comment>
<evidence type="ECO:0000313" key="5">
    <source>
        <dbReference type="Proteomes" id="UP000807716"/>
    </source>
</evidence>
<dbReference type="OrthoDB" id="5550464at2759"/>
<dbReference type="Pfam" id="PF01774">
    <property type="entry name" value="UreD"/>
    <property type="match status" value="1"/>
</dbReference>
<feature type="region of interest" description="Disordered" evidence="3">
    <location>
        <begin position="150"/>
        <end position="197"/>
    </location>
</feature>
<feature type="compositionally biased region" description="Low complexity" evidence="3">
    <location>
        <begin position="228"/>
        <end position="247"/>
    </location>
</feature>
<evidence type="ECO:0000256" key="3">
    <source>
        <dbReference type="SAM" id="MobiDB-lite"/>
    </source>
</evidence>